<dbReference type="GO" id="GO:0009279">
    <property type="term" value="C:cell outer membrane"/>
    <property type="evidence" value="ECO:0007669"/>
    <property type="project" value="UniProtKB-SubCell"/>
</dbReference>
<dbReference type="InterPro" id="IPR012910">
    <property type="entry name" value="Plug_dom"/>
</dbReference>
<sequence length="1176" mass="131556">MRLTVFFLLVSALSVIAGETYSQTKRLSLEMDQASIKDVLTEIEEQSEFYFLYSEKMIDVDRKVSVDIDNQDIKSTLNILFAGTNVKHVVKDRIIVLSSKDMLEESETLLPQENVVRGKVSDSGGQPMPGVTVTVKNTTRGTITNPDGEYELADIPDDAILVFSFVGMRTQEIPFAGKANITVTMEEESIGLEEVVAIGYGTQKRVNLTGAVEQVTSEVLDNRPLANATQGLQGAVPNLNISLTDGKPMRSAQFNIRGTTSIGQGGSALVLIDGVEGDPAMLNPNDIASVSVLKDAASAAIYGARGAFGVVLITTKRTDKHRTSVTYSGNFSVKSPTVVPDMVTDAYDYATRFVEAYSAYYDYARTPSSFHKAVKYSQEWYDNMANHRPGSGLPEVEVGSNGAYQYYANTDWYDLLYKDHTFATEHNVTMQGGGEKFDFMASGRYYDQGGIFNYNSDDYKMYNMRSKGSGQLYKWLTVENNMEFSQMNYHNPLTVADGNVWYGLESEAEPMSPMFNPDGSLTMAAAYSVGDLWYGKNGSDTEKRVLRNTTSFKTTFFDNTLRINGDITFANTDREEKRRRVQVPYSSIQGVTAYLGSSTNDFSKATSTSKYLATNVYMEYEKTWNAAHYLKAMVGYNYEQSVYDYVRTKRNGLIFEDANNLNLANGNGIEIASDYEKWRIAGGFFRVNYAFKDRYLLEVNGRLDGSTKFPTDQQWAFFPSVSAGWRISEEPFWKVNKKLLTDMKFRVSYGSLGNGNVASYAYRELFSISQMSHLMNGILNQQTSSPSIIPDGLTWETVTMANVGLDLGAINGRLRFSGDGYIRKTVDMFTVGPELPALFGATVPYGNYADMTTKGWELSLSWRDKFVVAGSPLNYDVRFTMADHTSKIDKYNNPEKNLGNYNDARTNYYEGMTIGEIWGYVTEGFFTSEEDVANHASQSLYFASNSGKWLPGDIKFKNLNDDDVISYGTNKVKDPGDRKIIGNSTPRYTYSLNLGADWKGIFVSAFFQGVGKQDWWPGTDNALFWGQYNRPYNNIPKSMLGEIWSEDNPNTYFPRYRGYVALQGTRELSVVQTRYLQNVAYIRLKNLQIGYSLPKDLIAPVGMQAARLYLSAENLWCWSPLYKRTKNFDVANIYGEDREAKSAANDGGKNSIISNGGQAYNYPVLKGISLGLSLTF</sequence>
<feature type="chain" id="PRO_5017372950" evidence="8">
    <location>
        <begin position="18"/>
        <end position="1176"/>
    </location>
</feature>
<evidence type="ECO:0000313" key="11">
    <source>
        <dbReference type="Proteomes" id="UP000265926"/>
    </source>
</evidence>
<dbReference type="Pfam" id="PF07660">
    <property type="entry name" value="STN"/>
    <property type="match status" value="1"/>
</dbReference>
<dbReference type="OrthoDB" id="1095312at2"/>
<keyword evidence="7" id="KW-0798">TonB box</keyword>
<keyword evidence="4 6" id="KW-0472">Membrane</keyword>
<evidence type="ECO:0000259" key="9">
    <source>
        <dbReference type="SMART" id="SM00965"/>
    </source>
</evidence>
<evidence type="ECO:0000256" key="1">
    <source>
        <dbReference type="ARBA" id="ARBA00022448"/>
    </source>
</evidence>
<dbReference type="InterPro" id="IPR023997">
    <property type="entry name" value="TonB-dep_OMP_SusC/RagA_CS"/>
</dbReference>
<dbReference type="Pfam" id="PF00593">
    <property type="entry name" value="TonB_dep_Rec_b-barrel"/>
    <property type="match status" value="1"/>
</dbReference>
<dbReference type="Proteomes" id="UP000265926">
    <property type="component" value="Unassembled WGS sequence"/>
</dbReference>
<dbReference type="InterPro" id="IPR011662">
    <property type="entry name" value="Secretin/TonB_short_N"/>
</dbReference>
<evidence type="ECO:0000256" key="8">
    <source>
        <dbReference type="SAM" id="SignalP"/>
    </source>
</evidence>
<dbReference type="NCBIfam" id="TIGR04056">
    <property type="entry name" value="OMP_RagA_SusC"/>
    <property type="match status" value="1"/>
</dbReference>
<dbReference type="InterPro" id="IPR000531">
    <property type="entry name" value="Beta-barrel_TonB"/>
</dbReference>
<dbReference type="InterPro" id="IPR008969">
    <property type="entry name" value="CarboxyPept-like_regulatory"/>
</dbReference>
<gene>
    <name evidence="10" type="ORF">D1614_00875</name>
</gene>
<protein>
    <submittedName>
        <fullName evidence="10">SusC/RagA family TonB-linked outer membrane protein</fullName>
    </submittedName>
</protein>
<dbReference type="InterPro" id="IPR037066">
    <property type="entry name" value="Plug_dom_sf"/>
</dbReference>
<dbReference type="RefSeq" id="WP_119436341.1">
    <property type="nucleotide sequence ID" value="NZ_QWGR01000001.1"/>
</dbReference>
<dbReference type="GO" id="GO:0006826">
    <property type="term" value="P:iron ion transport"/>
    <property type="evidence" value="ECO:0007669"/>
    <property type="project" value="UniProtKB-KW"/>
</dbReference>
<accession>A0A399T7P0</accession>
<dbReference type="SUPFAM" id="SSF49464">
    <property type="entry name" value="Carboxypeptidase regulatory domain-like"/>
    <property type="match status" value="1"/>
</dbReference>
<keyword evidence="6" id="KW-1134">Transmembrane beta strand</keyword>
<keyword evidence="1 6" id="KW-0813">Transport</keyword>
<evidence type="ECO:0000256" key="3">
    <source>
        <dbReference type="ARBA" id="ARBA00023004"/>
    </source>
</evidence>
<proteinExistence type="inferred from homology"/>
<feature type="domain" description="Secretin/TonB short N-terminal" evidence="9">
    <location>
        <begin position="49"/>
        <end position="100"/>
    </location>
</feature>
<keyword evidence="5 6" id="KW-0998">Cell outer membrane</keyword>
<dbReference type="EMBL" id="QWGR01000001">
    <property type="protein sequence ID" value="RIJ50872.1"/>
    <property type="molecule type" value="Genomic_DNA"/>
</dbReference>
<dbReference type="Gene3D" id="2.60.40.1120">
    <property type="entry name" value="Carboxypeptidase-like, regulatory domain"/>
    <property type="match status" value="1"/>
</dbReference>
<dbReference type="PROSITE" id="PS52016">
    <property type="entry name" value="TONB_DEPENDENT_REC_3"/>
    <property type="match status" value="1"/>
</dbReference>
<evidence type="ECO:0000256" key="5">
    <source>
        <dbReference type="ARBA" id="ARBA00023237"/>
    </source>
</evidence>
<feature type="signal peptide" evidence="8">
    <location>
        <begin position="1"/>
        <end position="17"/>
    </location>
</feature>
<dbReference type="InterPro" id="IPR039426">
    <property type="entry name" value="TonB-dep_rcpt-like"/>
</dbReference>
<dbReference type="Gene3D" id="2.170.130.10">
    <property type="entry name" value="TonB-dependent receptor, plug domain"/>
    <property type="match status" value="1"/>
</dbReference>
<dbReference type="InterPro" id="IPR023996">
    <property type="entry name" value="TonB-dep_OMP_SusC/RagA"/>
</dbReference>
<dbReference type="SUPFAM" id="SSF56935">
    <property type="entry name" value="Porins"/>
    <property type="match status" value="1"/>
</dbReference>
<dbReference type="AlphaFoldDB" id="A0A399T7P0"/>
<dbReference type="Pfam" id="PF13715">
    <property type="entry name" value="CarbopepD_reg_2"/>
    <property type="match status" value="1"/>
</dbReference>
<name>A0A399T7P0_9BACT</name>
<evidence type="ECO:0000256" key="4">
    <source>
        <dbReference type="ARBA" id="ARBA00023136"/>
    </source>
</evidence>
<keyword evidence="3" id="KW-0408">Iron</keyword>
<comment type="caution">
    <text evidence="10">The sequence shown here is derived from an EMBL/GenBank/DDBJ whole genome shotgun (WGS) entry which is preliminary data.</text>
</comment>
<keyword evidence="6" id="KW-0812">Transmembrane</keyword>
<dbReference type="NCBIfam" id="TIGR04057">
    <property type="entry name" value="SusC_RagA_signa"/>
    <property type="match status" value="1"/>
</dbReference>
<evidence type="ECO:0000256" key="7">
    <source>
        <dbReference type="RuleBase" id="RU003357"/>
    </source>
</evidence>
<evidence type="ECO:0000256" key="6">
    <source>
        <dbReference type="PROSITE-ProRule" id="PRU01360"/>
    </source>
</evidence>
<keyword evidence="2" id="KW-0410">Iron transport</keyword>
<dbReference type="Pfam" id="PF07715">
    <property type="entry name" value="Plug"/>
    <property type="match status" value="1"/>
</dbReference>
<evidence type="ECO:0000313" key="10">
    <source>
        <dbReference type="EMBL" id="RIJ50872.1"/>
    </source>
</evidence>
<keyword evidence="8" id="KW-0732">Signal</keyword>
<dbReference type="SMART" id="SM00965">
    <property type="entry name" value="STN"/>
    <property type="match status" value="1"/>
</dbReference>
<comment type="similarity">
    <text evidence="6 7">Belongs to the TonB-dependent receptor family.</text>
</comment>
<keyword evidence="11" id="KW-1185">Reference proteome</keyword>
<keyword evidence="2" id="KW-0406">Ion transport</keyword>
<comment type="subcellular location">
    <subcellularLocation>
        <location evidence="6">Cell outer membrane</location>
        <topology evidence="6">Multi-pass membrane protein</topology>
    </subcellularLocation>
</comment>
<evidence type="ECO:0000256" key="2">
    <source>
        <dbReference type="ARBA" id="ARBA00022496"/>
    </source>
</evidence>
<organism evidence="10 11">
    <name type="scientific">Maribellus luteus</name>
    <dbReference type="NCBI Taxonomy" id="2305463"/>
    <lineage>
        <taxon>Bacteria</taxon>
        <taxon>Pseudomonadati</taxon>
        <taxon>Bacteroidota</taxon>
        <taxon>Bacteroidia</taxon>
        <taxon>Marinilabiliales</taxon>
        <taxon>Prolixibacteraceae</taxon>
        <taxon>Maribellus</taxon>
    </lineage>
</organism>
<reference evidence="10 11" key="1">
    <citation type="submission" date="2018-08" db="EMBL/GenBank/DDBJ databases">
        <title>Pallidiluteibacterium maritimus gen. nov., sp. nov., isolated from coastal sediment.</title>
        <authorList>
            <person name="Zhou L.Y."/>
        </authorList>
    </citation>
    <scope>NUCLEOTIDE SEQUENCE [LARGE SCALE GENOMIC DNA]</scope>
    <source>
        <strain evidence="10 11">XSD2</strain>
    </source>
</reference>